<dbReference type="AlphaFoldDB" id="A0AA88LWC2"/>
<dbReference type="Pfam" id="PF07686">
    <property type="entry name" value="V-set"/>
    <property type="match status" value="1"/>
</dbReference>
<dbReference type="PANTHER" id="PTHR11860">
    <property type="entry name" value="POLYMERIC-IMMUNOGLOBULIN RECEPTOR"/>
    <property type="match status" value="1"/>
</dbReference>
<accession>A0AA88LWC2</accession>
<keyword evidence="3 4" id="KW-0472">Membrane</keyword>
<protein>
    <recommendedName>
        <fullName evidence="6">Immunoglobulin V-set domain-containing protein</fullName>
    </recommendedName>
</protein>
<feature type="chain" id="PRO_5041728008" description="Immunoglobulin V-set domain-containing protein" evidence="5">
    <location>
        <begin position="19"/>
        <end position="331"/>
    </location>
</feature>
<name>A0AA88LWC2_TACVA</name>
<dbReference type="Proteomes" id="UP001187315">
    <property type="component" value="Unassembled WGS sequence"/>
</dbReference>
<gene>
    <name evidence="7" type="ORF">Q7C36_019441</name>
</gene>
<dbReference type="GO" id="GO:0004888">
    <property type="term" value="F:transmembrane signaling receptor activity"/>
    <property type="evidence" value="ECO:0007669"/>
    <property type="project" value="TreeGrafter"/>
</dbReference>
<dbReference type="InterPro" id="IPR036179">
    <property type="entry name" value="Ig-like_dom_sf"/>
</dbReference>
<dbReference type="InterPro" id="IPR013783">
    <property type="entry name" value="Ig-like_fold"/>
</dbReference>
<feature type="signal peptide" evidence="5">
    <location>
        <begin position="1"/>
        <end position="18"/>
    </location>
</feature>
<dbReference type="PANTHER" id="PTHR11860:SF87">
    <property type="entry name" value="CMRF35-LIKE MOLECULE 8"/>
    <property type="match status" value="1"/>
</dbReference>
<feature type="transmembrane region" description="Helical" evidence="4">
    <location>
        <begin position="265"/>
        <end position="289"/>
    </location>
</feature>
<keyword evidence="2 4" id="KW-0812">Transmembrane</keyword>
<dbReference type="EMBL" id="JAVHJS010000020">
    <property type="protein sequence ID" value="KAK2825514.1"/>
    <property type="molecule type" value="Genomic_DNA"/>
</dbReference>
<proteinExistence type="predicted"/>
<evidence type="ECO:0000256" key="3">
    <source>
        <dbReference type="ARBA" id="ARBA00023136"/>
    </source>
</evidence>
<evidence type="ECO:0000256" key="2">
    <source>
        <dbReference type="ARBA" id="ARBA00022692"/>
    </source>
</evidence>
<dbReference type="Gene3D" id="2.60.40.10">
    <property type="entry name" value="Immunoglobulins"/>
    <property type="match status" value="2"/>
</dbReference>
<evidence type="ECO:0000256" key="1">
    <source>
        <dbReference type="ARBA" id="ARBA00004370"/>
    </source>
</evidence>
<comment type="subcellular location">
    <subcellularLocation>
        <location evidence="1">Membrane</location>
    </subcellularLocation>
</comment>
<keyword evidence="4" id="KW-1133">Transmembrane helix</keyword>
<keyword evidence="5" id="KW-0732">Signal</keyword>
<evidence type="ECO:0000313" key="8">
    <source>
        <dbReference type="Proteomes" id="UP001187315"/>
    </source>
</evidence>
<sequence length="331" mass="37575">MKILLLVILYLISGPVDCSDVIGYSGGSVFVFSDINWYKHNSKYICKVNEKDCTDIIRVDTKHHKVQEGRFLLYANIENFFLVLIRKLKPQDAGMYRFGLGDQSNLTVNLKIYNNTFSGLPKIINAYLGQNITITCNYPEEYERNTKYVNTVDDDININRILDTNTKFQNDRFSISDDRSAKVLSVNISDVRETDEVFYLFGVYYGDGSVRYNTYFTQVWLHVTELSTKISPTTTTIPTTTTDTDLMTSAALIETPSAVCFTSSVIIIIISVCVCVTLLLIGGCGLMIYKVRQKKTQDYTLSFKSKENKQLDPDYNTYSASGYENIKTSSM</sequence>
<dbReference type="InterPro" id="IPR050671">
    <property type="entry name" value="CD300_family_receptors"/>
</dbReference>
<evidence type="ECO:0000256" key="4">
    <source>
        <dbReference type="SAM" id="Phobius"/>
    </source>
</evidence>
<evidence type="ECO:0000313" key="7">
    <source>
        <dbReference type="EMBL" id="KAK2825514.1"/>
    </source>
</evidence>
<evidence type="ECO:0000256" key="5">
    <source>
        <dbReference type="SAM" id="SignalP"/>
    </source>
</evidence>
<feature type="domain" description="Immunoglobulin V-set" evidence="6">
    <location>
        <begin position="122"/>
        <end position="223"/>
    </location>
</feature>
<organism evidence="7 8">
    <name type="scientific">Tachysurus vachellii</name>
    <name type="common">Darkbarbel catfish</name>
    <name type="synonym">Pelteobagrus vachellii</name>
    <dbReference type="NCBI Taxonomy" id="175792"/>
    <lineage>
        <taxon>Eukaryota</taxon>
        <taxon>Metazoa</taxon>
        <taxon>Chordata</taxon>
        <taxon>Craniata</taxon>
        <taxon>Vertebrata</taxon>
        <taxon>Euteleostomi</taxon>
        <taxon>Actinopterygii</taxon>
        <taxon>Neopterygii</taxon>
        <taxon>Teleostei</taxon>
        <taxon>Ostariophysi</taxon>
        <taxon>Siluriformes</taxon>
        <taxon>Bagridae</taxon>
        <taxon>Tachysurus</taxon>
    </lineage>
</organism>
<dbReference type="InterPro" id="IPR013106">
    <property type="entry name" value="Ig_V-set"/>
</dbReference>
<evidence type="ECO:0000259" key="6">
    <source>
        <dbReference type="Pfam" id="PF07686"/>
    </source>
</evidence>
<keyword evidence="8" id="KW-1185">Reference proteome</keyword>
<reference evidence="7" key="1">
    <citation type="submission" date="2023-08" db="EMBL/GenBank/DDBJ databases">
        <title>Pelteobagrus vachellii genome.</title>
        <authorList>
            <person name="Liu H."/>
        </authorList>
    </citation>
    <scope>NUCLEOTIDE SEQUENCE</scope>
    <source>
        <strain evidence="7">PRFRI_2022a</strain>
        <tissue evidence="7">Muscle</tissue>
    </source>
</reference>
<dbReference type="GO" id="GO:0005886">
    <property type="term" value="C:plasma membrane"/>
    <property type="evidence" value="ECO:0007669"/>
    <property type="project" value="TreeGrafter"/>
</dbReference>
<dbReference type="SUPFAM" id="SSF48726">
    <property type="entry name" value="Immunoglobulin"/>
    <property type="match status" value="2"/>
</dbReference>
<comment type="caution">
    <text evidence="7">The sequence shown here is derived from an EMBL/GenBank/DDBJ whole genome shotgun (WGS) entry which is preliminary data.</text>
</comment>